<dbReference type="PROSITE" id="PS51296">
    <property type="entry name" value="RIESKE"/>
    <property type="match status" value="1"/>
</dbReference>
<dbReference type="GO" id="GO:0016491">
    <property type="term" value="F:oxidoreductase activity"/>
    <property type="evidence" value="ECO:0007669"/>
    <property type="project" value="UniProtKB-KW"/>
</dbReference>
<dbReference type="OrthoDB" id="9790995at2"/>
<dbReference type="InterPro" id="IPR036922">
    <property type="entry name" value="Rieske_2Fe-2S_sf"/>
</dbReference>
<dbReference type="Gene3D" id="3.90.380.10">
    <property type="entry name" value="Naphthalene 1,2-dioxygenase Alpha Subunit, Chain A, domain 1"/>
    <property type="match status" value="1"/>
</dbReference>
<keyword evidence="5" id="KW-0408">Iron</keyword>
<protein>
    <submittedName>
        <fullName evidence="8">Rieske (2Fe-2S) protein</fullName>
    </submittedName>
</protein>
<dbReference type="PANTHER" id="PTHR43756:SF1">
    <property type="entry name" value="3-PHENYLPROPIONATE_CINNAMIC ACID DIOXYGENASE SUBUNIT ALPHA"/>
    <property type="match status" value="1"/>
</dbReference>
<evidence type="ECO:0000256" key="3">
    <source>
        <dbReference type="ARBA" id="ARBA00022723"/>
    </source>
</evidence>
<dbReference type="EMBL" id="NEVS01000004">
    <property type="protein sequence ID" value="OZI60584.1"/>
    <property type="molecule type" value="Genomic_DNA"/>
</dbReference>
<keyword evidence="4" id="KW-0560">Oxidoreductase</keyword>
<accession>A0A261UF94</accession>
<evidence type="ECO:0000259" key="7">
    <source>
        <dbReference type="PROSITE" id="PS51296"/>
    </source>
</evidence>
<evidence type="ECO:0000313" key="9">
    <source>
        <dbReference type="Proteomes" id="UP000215767"/>
    </source>
</evidence>
<dbReference type="Gene3D" id="2.102.10.10">
    <property type="entry name" value="Rieske [2Fe-2S] iron-sulphur domain"/>
    <property type="match status" value="1"/>
</dbReference>
<keyword evidence="3" id="KW-0479">Metal-binding</keyword>
<dbReference type="RefSeq" id="WP_094841995.1">
    <property type="nucleotide sequence ID" value="NZ_NEVS01000004.1"/>
</dbReference>
<reference evidence="9" key="1">
    <citation type="submission" date="2017-05" db="EMBL/GenBank/DDBJ databases">
        <title>Complete and WGS of Bordetella genogroups.</title>
        <authorList>
            <person name="Spilker T."/>
            <person name="Lipuma J."/>
        </authorList>
    </citation>
    <scope>NUCLEOTIDE SEQUENCE [LARGE SCALE GENOMIC DNA]</scope>
    <source>
        <strain evidence="9">AU8856</strain>
    </source>
</reference>
<dbReference type="Pfam" id="PF00355">
    <property type="entry name" value="Rieske"/>
    <property type="match status" value="1"/>
</dbReference>
<sequence>MDAPEAAAAQRPALSWPEGGVTRVPFQVFSDPEIYAMEQQKIFRGPVWHYLCLEAEIPAKGDIRTTWVGDTPIIVTRDEEGRVHAMINRCAHKGALVCLKDHDNRHSLTCVYHAWNYGLDGRLKTVAFRNGVRGKGGMPEDFDPGCHRLEPLRIERFGGIVFGTHSEDTEPLRQFLGEKISAFLARNMDKPLKVLGKHSQVIHNNWKLYAENVRDSYHATLLHTFYTTFRVNRLDMDGGIILSEKKWHHISYSKRATLAPAAEYQESKVHSAQYDSELAGPALLQAWDAYDDNITHSIQTVFPTLVIQLTLNSLAVRFFVPRGVDKTELFWIFLGHEDDTPEQEKMRIMQANLTGAAGLVALEDGCINSFVQRGTHGSPDRAAFIEMGGRVAESNESSRATEAAVRGFWHGYRHIMGFAEAAQ</sequence>
<comment type="similarity">
    <text evidence="1">Belongs to the bacterial ring-hydroxylating dioxygenase alpha subunit family.</text>
</comment>
<name>A0A261UF94_9BORD</name>
<keyword evidence="6" id="KW-0411">Iron-sulfur</keyword>
<dbReference type="InterPro" id="IPR017941">
    <property type="entry name" value="Rieske_2Fe-2S"/>
</dbReference>
<dbReference type="AlphaFoldDB" id="A0A261UF94"/>
<gene>
    <name evidence="8" type="ORF">CAL28_14380</name>
</gene>
<dbReference type="PANTHER" id="PTHR43756">
    <property type="entry name" value="CHOLINE MONOOXYGENASE, CHLOROPLASTIC"/>
    <property type="match status" value="1"/>
</dbReference>
<comment type="caution">
    <text evidence="8">The sequence shown here is derived from an EMBL/GenBank/DDBJ whole genome shotgun (WGS) entry which is preliminary data.</text>
</comment>
<dbReference type="PRINTS" id="PR00090">
    <property type="entry name" value="RNGDIOXGNASE"/>
</dbReference>
<feature type="domain" description="Rieske" evidence="7">
    <location>
        <begin position="49"/>
        <end position="163"/>
    </location>
</feature>
<dbReference type="GO" id="GO:0005506">
    <property type="term" value="F:iron ion binding"/>
    <property type="evidence" value="ECO:0007669"/>
    <property type="project" value="InterPro"/>
</dbReference>
<evidence type="ECO:0000256" key="4">
    <source>
        <dbReference type="ARBA" id="ARBA00023002"/>
    </source>
</evidence>
<evidence type="ECO:0000256" key="1">
    <source>
        <dbReference type="ARBA" id="ARBA00008751"/>
    </source>
</evidence>
<dbReference type="SUPFAM" id="SSF50022">
    <property type="entry name" value="ISP domain"/>
    <property type="match status" value="1"/>
</dbReference>
<proteinExistence type="inferred from homology"/>
<dbReference type="Proteomes" id="UP000215767">
    <property type="component" value="Unassembled WGS sequence"/>
</dbReference>
<dbReference type="InterPro" id="IPR015879">
    <property type="entry name" value="Ring_hydroxy_dOase_asu_C_dom"/>
</dbReference>
<evidence type="ECO:0000256" key="5">
    <source>
        <dbReference type="ARBA" id="ARBA00023004"/>
    </source>
</evidence>
<evidence type="ECO:0000256" key="2">
    <source>
        <dbReference type="ARBA" id="ARBA00022714"/>
    </source>
</evidence>
<evidence type="ECO:0000256" key="6">
    <source>
        <dbReference type="ARBA" id="ARBA00023014"/>
    </source>
</evidence>
<evidence type="ECO:0000313" key="8">
    <source>
        <dbReference type="EMBL" id="OZI60584.1"/>
    </source>
</evidence>
<dbReference type="InterPro" id="IPR001663">
    <property type="entry name" value="Rng_hydr_dOase-A"/>
</dbReference>
<keyword evidence="9" id="KW-1185">Reference proteome</keyword>
<keyword evidence="2" id="KW-0001">2Fe-2S</keyword>
<organism evidence="8 9">
    <name type="scientific">Bordetella genomosp. 11</name>
    <dbReference type="NCBI Taxonomy" id="1416808"/>
    <lineage>
        <taxon>Bacteria</taxon>
        <taxon>Pseudomonadati</taxon>
        <taxon>Pseudomonadota</taxon>
        <taxon>Betaproteobacteria</taxon>
        <taxon>Burkholderiales</taxon>
        <taxon>Alcaligenaceae</taxon>
        <taxon>Bordetella</taxon>
    </lineage>
</organism>
<dbReference type="SUPFAM" id="SSF55961">
    <property type="entry name" value="Bet v1-like"/>
    <property type="match status" value="1"/>
</dbReference>
<dbReference type="GO" id="GO:0051537">
    <property type="term" value="F:2 iron, 2 sulfur cluster binding"/>
    <property type="evidence" value="ECO:0007669"/>
    <property type="project" value="UniProtKB-KW"/>
</dbReference>
<dbReference type="Pfam" id="PF00848">
    <property type="entry name" value="Ring_hydroxyl_A"/>
    <property type="match status" value="1"/>
</dbReference>